<evidence type="ECO:0000256" key="3">
    <source>
        <dbReference type="PROSITE-ProRule" id="PRU01282"/>
    </source>
</evidence>
<reference evidence="23" key="6">
    <citation type="submission" date="2017-04" db="EMBL/GenBank/DDBJ databases">
        <title>Function of individual gut microbiota members based on whole genome sequencing of pure cultures obtained from chicken caecum.</title>
        <authorList>
            <person name="Medvecky M."/>
            <person name="Cejkova D."/>
            <person name="Polansky O."/>
            <person name="Karasova D."/>
            <person name="Kubasova T."/>
            <person name="Cizek A."/>
            <person name="Rychlik I."/>
        </authorList>
    </citation>
    <scope>NUCLEOTIDE SEQUENCE [LARGE SCALE GENOMIC DNA]</scope>
    <source>
        <strain evidence="23">An84</strain>
    </source>
</reference>
<reference evidence="19 20" key="4">
    <citation type="submission" date="2017-03" db="EMBL/GenBank/DDBJ databases">
        <title>Phylogenomics and comparative genomics of Lactobacillus salivarius, a mammalian gut commensal.</title>
        <authorList>
            <person name="Harris H.M."/>
        </authorList>
    </citation>
    <scope>NUCLEOTIDE SEQUENCE [LARGE SCALE GENOMIC DNA]</scope>
    <source>
        <strain evidence="14 19">AH4231</strain>
        <strain evidence="13 20">JCM 1047</strain>
        <strain evidence="12 21">LMG 14477</strain>
    </source>
</reference>
<evidence type="ECO:0000313" key="24">
    <source>
        <dbReference type="Proteomes" id="UP000218139"/>
    </source>
</evidence>
<evidence type="ECO:0000313" key="12">
    <source>
        <dbReference type="EMBL" id="OQQ85176.1"/>
    </source>
</evidence>
<keyword evidence="4" id="KW-0560">Oxidoreductase</keyword>
<dbReference type="GeneID" id="89465399"/>
<evidence type="ECO:0000313" key="16">
    <source>
        <dbReference type="EMBL" id="PAY43900.1"/>
    </source>
</evidence>
<dbReference type="PANTHER" id="PTHR30041:SF8">
    <property type="entry name" value="PROTEIN YFFB"/>
    <property type="match status" value="1"/>
</dbReference>
<evidence type="ECO:0000313" key="22">
    <source>
        <dbReference type="Proteomes" id="UP000195378"/>
    </source>
</evidence>
<reference evidence="8" key="11">
    <citation type="submission" date="2023-07" db="EMBL/GenBank/DDBJ databases">
        <title>Complete genome sequence of Ligilactobacillus salivarius SRCM217594 isolated from Gallus gallus domesticus feces.</title>
        <authorList>
            <person name="Yang H.-G."/>
            <person name="Ryu M.-S."/>
            <person name="Ha G.-S."/>
            <person name="Yang H.-J."/>
            <person name="Jeong D.-Y."/>
        </authorList>
    </citation>
    <scope>NUCLEOTIDE SEQUENCE</scope>
    <source>
        <strain evidence="8">SRCM217594</strain>
    </source>
</reference>
<dbReference type="SUPFAM" id="SSF52833">
    <property type="entry name" value="Thioredoxin-like"/>
    <property type="match status" value="1"/>
</dbReference>
<dbReference type="EMBL" id="CP007646">
    <property type="protein sequence ID" value="AIR10349.1"/>
    <property type="molecule type" value="Genomic_DNA"/>
</dbReference>
<dbReference type="EMBL" id="NBEB01000035">
    <property type="protein sequence ID" value="OQQ85176.1"/>
    <property type="molecule type" value="Genomic_DNA"/>
</dbReference>
<dbReference type="Proteomes" id="UP000218139">
    <property type="component" value="Unassembled WGS sequence"/>
</dbReference>
<evidence type="ECO:0000256" key="2">
    <source>
        <dbReference type="ARBA" id="ARBA00023284"/>
    </source>
</evidence>
<reference evidence="5 18" key="3">
    <citation type="submission" date="2016-09" db="EMBL/GenBank/DDBJ databases">
        <title>Complete Genome Sequence of Lactobacillus salivarius Jin.</title>
        <authorList>
            <person name="Jin N."/>
            <person name="Li C."/>
            <person name="Wang M."/>
            <person name="Ren D."/>
            <person name="Di Y."/>
            <person name="Pan R."/>
            <person name="Du S."/>
            <person name="Lu H."/>
            <person name="Li X."/>
            <person name="Tian M."/>
        </authorList>
    </citation>
    <scope>NUCLEOTIDE SEQUENCE [LARGE SCALE GENOMIC DNA]</scope>
    <source>
        <strain evidence="5 18">CICC 23174</strain>
    </source>
</reference>
<dbReference type="EMBL" id="VSUB01000001">
    <property type="protein sequence ID" value="MYY64011.1"/>
    <property type="molecule type" value="Genomic_DNA"/>
</dbReference>
<evidence type="ECO:0000313" key="27">
    <source>
        <dbReference type="Proteomes" id="UP000471678"/>
    </source>
</evidence>
<evidence type="ECO:0000313" key="20">
    <source>
        <dbReference type="Proteomes" id="UP000192575"/>
    </source>
</evidence>
<dbReference type="EMBL" id="NFHF01000003">
    <property type="protein sequence ID" value="OUN19291.1"/>
    <property type="molecule type" value="Genomic_DNA"/>
</dbReference>
<dbReference type="Proteomes" id="UP000470980">
    <property type="component" value="Unassembled WGS sequence"/>
</dbReference>
<protein>
    <submittedName>
        <fullName evidence="4">Arsenate reductase</fullName>
        <ecNumber evidence="4">1.20.4.1</ecNumber>
    </submittedName>
    <submittedName>
        <fullName evidence="7">Spx/MgsR family RNA polymerase-binding regulatory protein</fullName>
    </submittedName>
</protein>
<dbReference type="EMBL" id="NBEY01000031">
    <property type="protein sequence ID" value="OQR25673.1"/>
    <property type="molecule type" value="Genomic_DNA"/>
</dbReference>
<dbReference type="Proteomes" id="UP001174888">
    <property type="component" value="Unassembled WGS sequence"/>
</dbReference>
<dbReference type="Proteomes" id="UP000759256">
    <property type="component" value="Unassembled WGS sequence"/>
</dbReference>
<evidence type="ECO:0000313" key="10">
    <source>
        <dbReference type="EMBL" id="MYY72206.1"/>
    </source>
</evidence>
<accession>A0A089QBC5</accession>
<dbReference type="PROSITE" id="PS51353">
    <property type="entry name" value="ARSC"/>
    <property type="match status" value="1"/>
</dbReference>
<dbReference type="Proteomes" id="UP000029488">
    <property type="component" value="Chromosome"/>
</dbReference>
<evidence type="ECO:0000313" key="19">
    <source>
        <dbReference type="Proteomes" id="UP000192353"/>
    </source>
</evidence>
<evidence type="ECO:0000313" key="11">
    <source>
        <dbReference type="EMBL" id="MYZ65831.1"/>
    </source>
</evidence>
<organism evidence="4 17">
    <name type="scientific">Ligilactobacillus salivarius</name>
    <dbReference type="NCBI Taxonomy" id="1624"/>
    <lineage>
        <taxon>Bacteria</taxon>
        <taxon>Bacillati</taxon>
        <taxon>Bacillota</taxon>
        <taxon>Bacilli</taxon>
        <taxon>Lactobacillales</taxon>
        <taxon>Lactobacillaceae</taxon>
        <taxon>Ligilactobacillus</taxon>
    </lineage>
</organism>
<evidence type="ECO:0000256" key="1">
    <source>
        <dbReference type="ARBA" id="ARBA00023157"/>
    </source>
</evidence>
<evidence type="ECO:0000313" key="14">
    <source>
        <dbReference type="EMBL" id="OQR25673.1"/>
    </source>
</evidence>
<sequence length="117" mass="13997">MLKVYCYKKCSTCKKAIKWLDNHSIDYKYYEITEERPQEDLFKLWLQDTEKKATYFFNTSGNLYRTMNLKDKLKELSIEEKAKLLADNGMLIKRPLVIKDDGSVLCGFKEEKYKEFL</sequence>
<proteinExistence type="inferred from homology"/>
<dbReference type="NCBIfam" id="TIGR01617">
    <property type="entry name" value="arsC_related"/>
    <property type="match status" value="1"/>
</dbReference>
<dbReference type="EMBL" id="JAUIQT010000001">
    <property type="protein sequence ID" value="MDN4833621.1"/>
    <property type="molecule type" value="Genomic_DNA"/>
</dbReference>
<dbReference type="EMBL" id="LXZO01000141">
    <property type="protein sequence ID" value="PAY43900.1"/>
    <property type="molecule type" value="Genomic_DNA"/>
</dbReference>
<reference evidence="7" key="9">
    <citation type="journal article" date="2021" name="PeerJ">
        <title>Extensive microbial diversity within the chicken gut microbiome revealed by metagenomics and culture.</title>
        <authorList>
            <person name="Gilroy R."/>
            <person name="Ravi A."/>
            <person name="Getino M."/>
            <person name="Pursley I."/>
            <person name="Horton D.L."/>
            <person name="Alikhan N.F."/>
            <person name="Baker D."/>
            <person name="Gharbi K."/>
            <person name="Hall N."/>
            <person name="Watson M."/>
            <person name="Adriaenssens E.M."/>
            <person name="Foster-Nyarko E."/>
            <person name="Jarju S."/>
            <person name="Secka A."/>
            <person name="Antonio M."/>
            <person name="Oren A."/>
            <person name="Chaudhuri R.R."/>
            <person name="La Ragione R."/>
            <person name="Hildebrand F."/>
            <person name="Pallen M.J."/>
        </authorList>
    </citation>
    <scope>NUCLEOTIDE SEQUENCE</scope>
    <source>
        <strain evidence="7">CHK189-29639</strain>
    </source>
</reference>
<dbReference type="KEGG" id="lsj:LSJ_0655"/>
<reference evidence="16 24" key="2">
    <citation type="submission" date="2016-05" db="EMBL/GenBank/DDBJ databases">
        <authorList>
            <person name="Lee J.-Y."/>
            <person name="Kim E.B."/>
            <person name="Choi Y.-J."/>
        </authorList>
    </citation>
    <scope>NUCLEOTIDE SEQUENCE [LARGE SCALE GENOMIC DNA]</scope>
    <source>
        <strain evidence="16 24">KLA006</strain>
    </source>
</reference>
<reference evidence="15" key="7">
    <citation type="journal article" date="2018" name="BMC Genomics">
        <title>Whole genome sequencing and function prediction of 133 gut anaerobes isolated from chicken caecum in pure cultures.</title>
        <authorList>
            <person name="Medvecky M."/>
            <person name="Cejkova D."/>
            <person name="Polansky O."/>
            <person name="Karasova D."/>
            <person name="Kubasova T."/>
            <person name="Cizek A."/>
            <person name="Rychlik I."/>
        </authorList>
    </citation>
    <scope>NUCLEOTIDE SEQUENCE</scope>
    <source>
        <strain evidence="15">An84</strain>
    </source>
</reference>
<evidence type="ECO:0000313" key="9">
    <source>
        <dbReference type="EMBL" id="MYY64011.1"/>
    </source>
</evidence>
<dbReference type="Proteomes" id="UP000471678">
    <property type="component" value="Unassembled WGS sequence"/>
</dbReference>
<evidence type="ECO:0000313" key="13">
    <source>
        <dbReference type="EMBL" id="OQQ91079.1"/>
    </source>
</evidence>
<evidence type="ECO:0000313" key="25">
    <source>
        <dbReference type="Proteomes" id="UP000470980"/>
    </source>
</evidence>
<comment type="similarity">
    <text evidence="3">Belongs to the ArsC family.</text>
</comment>
<dbReference type="GO" id="GO:0008794">
    <property type="term" value="F:arsenate reductase (glutaredoxin) activity"/>
    <property type="evidence" value="ECO:0007669"/>
    <property type="project" value="UniProtKB-EC"/>
</dbReference>
<evidence type="ECO:0000313" key="26">
    <source>
        <dbReference type="Proteomes" id="UP000471300"/>
    </source>
</evidence>
<keyword evidence="2" id="KW-0676">Redox-active center</keyword>
<dbReference type="EMBL" id="VSTR01000001">
    <property type="protein sequence ID" value="MYY72206.1"/>
    <property type="molecule type" value="Genomic_DNA"/>
</dbReference>
<dbReference type="InterPro" id="IPR006660">
    <property type="entry name" value="Arsenate_reductase-like"/>
</dbReference>
<dbReference type="Proteomes" id="UP000195378">
    <property type="component" value="Chromosome"/>
</dbReference>
<evidence type="ECO:0000313" key="23">
    <source>
        <dbReference type="Proteomes" id="UP000196255"/>
    </source>
</evidence>
<evidence type="ECO:0000313" key="15">
    <source>
        <dbReference type="EMBL" id="OUN19291.1"/>
    </source>
</evidence>
<dbReference type="EMBL" id="NBEF01000015">
    <property type="protein sequence ID" value="OQQ91079.1"/>
    <property type="molecule type" value="Genomic_DNA"/>
</dbReference>
<dbReference type="Proteomes" id="UP000094723">
    <property type="component" value="Chromosome"/>
</dbReference>
<dbReference type="EMBL" id="CP020858">
    <property type="protein sequence ID" value="ARU19517.1"/>
    <property type="molecule type" value="Genomic_DNA"/>
</dbReference>
<dbReference type="Proteomes" id="UP000192353">
    <property type="component" value="Unassembled WGS sequence"/>
</dbReference>
<reference evidence="6 22" key="5">
    <citation type="submission" date="2017-04" db="EMBL/GenBank/DDBJ databases">
        <title>Complete genome sequence of Lactobacillus salivarius ZLS006, a probiotic strain isolated from healthy piglet.</title>
        <authorList>
            <person name="Zhang D."/>
        </authorList>
    </citation>
    <scope>NUCLEOTIDE SEQUENCE [LARGE SCALE GENOMIC DNA]</scope>
    <source>
        <strain evidence="6 22">ZLS006</strain>
    </source>
</reference>
<dbReference type="PANTHER" id="PTHR30041">
    <property type="entry name" value="ARSENATE REDUCTASE"/>
    <property type="match status" value="1"/>
</dbReference>
<evidence type="ECO:0000313" key="18">
    <source>
        <dbReference type="Proteomes" id="UP000094723"/>
    </source>
</evidence>
<evidence type="ECO:0000313" key="6">
    <source>
        <dbReference type="EMBL" id="ARU19517.1"/>
    </source>
</evidence>
<dbReference type="EMBL" id="DYVK01000075">
    <property type="protein sequence ID" value="HJG16087.1"/>
    <property type="molecule type" value="Genomic_DNA"/>
</dbReference>
<evidence type="ECO:0000313" key="5">
    <source>
        <dbReference type="EMBL" id="AOO74146.1"/>
    </source>
</evidence>
<evidence type="ECO:0000313" key="4">
    <source>
        <dbReference type="EMBL" id="AIR10349.1"/>
    </source>
</evidence>
<dbReference type="EMBL" id="CP017107">
    <property type="protein sequence ID" value="AOO74146.1"/>
    <property type="molecule type" value="Genomic_DNA"/>
</dbReference>
<dbReference type="InterPro" id="IPR036249">
    <property type="entry name" value="Thioredoxin-like_sf"/>
</dbReference>
<reference evidence="7" key="10">
    <citation type="submission" date="2021-09" db="EMBL/GenBank/DDBJ databases">
        <authorList>
            <person name="Gilroy R."/>
        </authorList>
    </citation>
    <scope>NUCLEOTIDE SEQUENCE</scope>
    <source>
        <strain evidence="7">CHK189-29639</strain>
    </source>
</reference>
<dbReference type="Proteomes" id="UP000192575">
    <property type="component" value="Unassembled WGS sequence"/>
</dbReference>
<dbReference type="Proteomes" id="UP000196255">
    <property type="component" value="Unassembled WGS sequence"/>
</dbReference>
<dbReference type="AlphaFoldDB" id="A0A089QBC5"/>
<evidence type="ECO:0000313" key="7">
    <source>
        <dbReference type="EMBL" id="HJG16087.1"/>
    </source>
</evidence>
<gene>
    <name evidence="4" type="primary">arsC</name>
    <name evidence="16" type="ORF">A8C52_11165</name>
    <name evidence="15" type="ORF">B5G36_01900</name>
    <name evidence="14" type="ORF">B6U37_03210</name>
    <name evidence="13" type="ORF">B6U56_03340</name>
    <name evidence="12" type="ORF">B6U60_02785</name>
    <name evidence="6" type="ORF">B7R82_05745</name>
    <name evidence="5" type="ORF">BHF65_07920</name>
    <name evidence="11" type="ORF">FYL06_02495</name>
    <name evidence="10" type="ORF">FYL10_00655</name>
    <name evidence="9" type="ORF">FYL25_00925</name>
    <name evidence="7" type="ORF">K8V06_08135</name>
    <name evidence="4" type="ORF">LSJ_0655</name>
    <name evidence="8" type="ORF">QYC35_05145</name>
</gene>
<keyword evidence="1" id="KW-1015">Disulfide bond</keyword>
<evidence type="ECO:0000313" key="17">
    <source>
        <dbReference type="Proteomes" id="UP000029488"/>
    </source>
</evidence>
<dbReference type="Pfam" id="PF03960">
    <property type="entry name" value="ArsC"/>
    <property type="match status" value="1"/>
</dbReference>
<name>A0A089QBC5_9LACO</name>
<reference evidence="4 17" key="1">
    <citation type="journal article" date="2014" name="BMC Genomics">
        <title>Unusual genome complexity in Lactobacillus salivarius JCM1046.</title>
        <authorList>
            <person name="Raftis E.J."/>
            <person name="Forde B.M."/>
            <person name="Claesson M.J."/>
            <person name="O'Toole P.W."/>
        </authorList>
    </citation>
    <scope>NUCLEOTIDE SEQUENCE [LARGE SCALE GENOMIC DNA]</scope>
    <source>
        <strain evidence="4 17">JCM1046</strain>
    </source>
</reference>
<dbReference type="RefSeq" id="WP_003701717.1">
    <property type="nucleotide sequence ID" value="NZ_CAKMBQ010000001.1"/>
</dbReference>
<evidence type="ECO:0000313" key="8">
    <source>
        <dbReference type="EMBL" id="MDN4833621.1"/>
    </source>
</evidence>
<dbReference type="Gene3D" id="3.40.30.10">
    <property type="entry name" value="Glutaredoxin"/>
    <property type="match status" value="1"/>
</dbReference>
<dbReference type="Proteomes" id="UP000192638">
    <property type="component" value="Unassembled WGS sequence"/>
</dbReference>
<evidence type="ECO:0000313" key="21">
    <source>
        <dbReference type="Proteomes" id="UP000192638"/>
    </source>
</evidence>
<dbReference type="EMBL" id="VSTU01000002">
    <property type="protein sequence ID" value="MYZ65831.1"/>
    <property type="molecule type" value="Genomic_DNA"/>
</dbReference>
<dbReference type="Proteomes" id="UP000471300">
    <property type="component" value="Unassembled WGS sequence"/>
</dbReference>
<dbReference type="EC" id="1.20.4.1" evidence="4"/>
<reference evidence="25 26" key="8">
    <citation type="journal article" date="2020" name="Food Funct.">
        <title>Screening of Lactobacillus salivarius strains from the feces of Chinese populations and the evaluation of their effects against intestinal inflammation in mice.</title>
        <authorList>
            <person name="Zhai Q."/>
            <person name="Shen X."/>
            <person name="Cen S."/>
            <person name="Zhang C."/>
            <person name="Tian F."/>
            <person name="Zhao J."/>
            <person name="Zhang H."/>
            <person name="Xue Y."/>
            <person name="Chen W."/>
        </authorList>
    </citation>
    <scope>NUCLEOTIDE SEQUENCE [LARGE SCALE GENOMIC DNA]</scope>
    <source>
        <strain evidence="9 27">FYNDL5_1.scaf</strain>
        <strain evidence="11 26">FZJTZ28M4.scaf</strain>
        <strain evidence="10 25">FZJTZ9M6.scaf</strain>
    </source>
</reference>
<dbReference type="InterPro" id="IPR006504">
    <property type="entry name" value="Tscrpt_reg_Spx/MgsR"/>
</dbReference>